<dbReference type="EMBL" id="NVSR01000139">
    <property type="protein sequence ID" value="PCI23653.1"/>
    <property type="molecule type" value="Genomic_DNA"/>
</dbReference>
<dbReference type="PANTHER" id="PTHR43808:SF31">
    <property type="entry name" value="N-ACETYL-L-CITRULLINE DEACETYLASE"/>
    <property type="match status" value="1"/>
</dbReference>
<dbReference type="Pfam" id="PF07687">
    <property type="entry name" value="M20_dimer"/>
    <property type="match status" value="1"/>
</dbReference>
<evidence type="ECO:0000313" key="5">
    <source>
        <dbReference type="EMBL" id="PCI23653.1"/>
    </source>
</evidence>
<name>A0A2A4SQP6_9DELT</name>
<dbReference type="SUPFAM" id="SSF53187">
    <property type="entry name" value="Zn-dependent exopeptidases"/>
    <property type="match status" value="1"/>
</dbReference>
<comment type="caution">
    <text evidence="5">The sequence shown here is derived from an EMBL/GenBank/DDBJ whole genome shotgun (WGS) entry which is preliminary data.</text>
</comment>
<dbReference type="InterPro" id="IPR050072">
    <property type="entry name" value="Peptidase_M20A"/>
</dbReference>
<dbReference type="Gene3D" id="3.30.70.360">
    <property type="match status" value="1"/>
</dbReference>
<accession>A0A2A4SQP6</accession>
<dbReference type="GO" id="GO:0008777">
    <property type="term" value="F:acetylornithine deacetylase activity"/>
    <property type="evidence" value="ECO:0007669"/>
    <property type="project" value="TreeGrafter"/>
</dbReference>
<dbReference type="PANTHER" id="PTHR43808">
    <property type="entry name" value="ACETYLORNITHINE DEACETYLASE"/>
    <property type="match status" value="1"/>
</dbReference>
<keyword evidence="1" id="KW-0479">Metal-binding</keyword>
<sequence length="354" mass="39353">MTLNSVEQTLINLLEIDSVTAQEQAISNFVALKLDDLSGFQRLKTGLCHLYRTPHDPQKQSIAFYGHLDTVNNQQDKAPYYTDDFIFGCGASDMKGGLAIMMELMRYYSKQPVCKYNLIFVFYDQEEGPYNDNGLGPVLEEHSFLRNSDLAFILEPTNNVIQVGCLGALHAEVNFPGASAHSARPWEGENAIHKAGTLLTKLGNLARKEVDFQGLKYYEVLSATLAQGGISRNSIPASFTLNLNYRFAPGKSIAQGKEDVLKIVDSQAEVTFIDECPSADVVVGNPILDAFQKRFDLVSEPKQAWTDIARLSLYKIPAVNCGPGDPSQAHQKNEWIPRAGLLQGLQFYKEFLFD</sequence>
<evidence type="ECO:0000313" key="6">
    <source>
        <dbReference type="Proteomes" id="UP000218113"/>
    </source>
</evidence>
<gene>
    <name evidence="5" type="primary">dapE</name>
    <name evidence="5" type="ORF">COB67_12575</name>
</gene>
<dbReference type="GO" id="GO:0046872">
    <property type="term" value="F:metal ion binding"/>
    <property type="evidence" value="ECO:0007669"/>
    <property type="project" value="UniProtKB-KW"/>
</dbReference>
<organism evidence="5 6">
    <name type="scientific">SAR324 cluster bacterium</name>
    <dbReference type="NCBI Taxonomy" id="2024889"/>
    <lineage>
        <taxon>Bacteria</taxon>
        <taxon>Deltaproteobacteria</taxon>
        <taxon>SAR324 cluster</taxon>
    </lineage>
</organism>
<dbReference type="AlphaFoldDB" id="A0A2A4SQP6"/>
<evidence type="ECO:0000256" key="3">
    <source>
        <dbReference type="NCBIfam" id="TIGR01900"/>
    </source>
</evidence>
<evidence type="ECO:0000256" key="2">
    <source>
        <dbReference type="ARBA" id="ARBA00022801"/>
    </source>
</evidence>
<dbReference type="InterPro" id="IPR011650">
    <property type="entry name" value="Peptidase_M20_dimer"/>
</dbReference>
<dbReference type="InterPro" id="IPR002933">
    <property type="entry name" value="Peptidase_M20"/>
</dbReference>
<dbReference type="Gene3D" id="3.40.630.10">
    <property type="entry name" value="Zn peptidases"/>
    <property type="match status" value="1"/>
</dbReference>
<evidence type="ECO:0000259" key="4">
    <source>
        <dbReference type="Pfam" id="PF07687"/>
    </source>
</evidence>
<dbReference type="InterPro" id="IPR036264">
    <property type="entry name" value="Bact_exopeptidase_dim_dom"/>
</dbReference>
<reference evidence="6" key="1">
    <citation type="submission" date="2017-08" db="EMBL/GenBank/DDBJ databases">
        <title>A dynamic microbial community with high functional redundancy inhabits the cold, oxic subseafloor aquifer.</title>
        <authorList>
            <person name="Tully B.J."/>
            <person name="Wheat C.G."/>
            <person name="Glazer B.T."/>
            <person name="Huber J.A."/>
        </authorList>
    </citation>
    <scope>NUCLEOTIDE SEQUENCE [LARGE SCALE GENOMIC DNA]</scope>
</reference>
<dbReference type="InterPro" id="IPR010174">
    <property type="entry name" value="Succinyl-DAP_deSuclase_DapE"/>
</dbReference>
<dbReference type="GO" id="GO:0009014">
    <property type="term" value="F:succinyl-diaminopimelate desuccinylase activity"/>
    <property type="evidence" value="ECO:0007669"/>
    <property type="project" value="UniProtKB-UniRule"/>
</dbReference>
<dbReference type="Proteomes" id="UP000218113">
    <property type="component" value="Unassembled WGS sequence"/>
</dbReference>
<dbReference type="GO" id="GO:0006526">
    <property type="term" value="P:L-arginine biosynthetic process"/>
    <property type="evidence" value="ECO:0007669"/>
    <property type="project" value="TreeGrafter"/>
</dbReference>
<feature type="domain" description="Peptidase M20 dimerisation" evidence="4">
    <location>
        <begin position="167"/>
        <end position="268"/>
    </location>
</feature>
<keyword evidence="2" id="KW-0378">Hydrolase</keyword>
<dbReference type="Pfam" id="PF01546">
    <property type="entry name" value="Peptidase_M20"/>
    <property type="match status" value="1"/>
</dbReference>
<dbReference type="SUPFAM" id="SSF55031">
    <property type="entry name" value="Bacterial exopeptidase dimerisation domain"/>
    <property type="match status" value="1"/>
</dbReference>
<proteinExistence type="predicted"/>
<dbReference type="EC" id="3.5.1.18" evidence="3"/>
<dbReference type="GO" id="GO:0009089">
    <property type="term" value="P:lysine biosynthetic process via diaminopimelate"/>
    <property type="evidence" value="ECO:0007669"/>
    <property type="project" value="UniProtKB-UniRule"/>
</dbReference>
<evidence type="ECO:0000256" key="1">
    <source>
        <dbReference type="ARBA" id="ARBA00022723"/>
    </source>
</evidence>
<protein>
    <recommendedName>
        <fullName evidence="3">Succinyl-diaminopimelate desuccinylase</fullName>
        <ecNumber evidence="3">3.5.1.18</ecNumber>
    </recommendedName>
</protein>
<dbReference type="NCBIfam" id="TIGR01900">
    <property type="entry name" value="dapE-gram_pos"/>
    <property type="match status" value="1"/>
</dbReference>